<dbReference type="AlphaFoldDB" id="A0AAP0AWD7"/>
<dbReference type="SMART" id="SM00220">
    <property type="entry name" value="S_TKc"/>
    <property type="match status" value="1"/>
</dbReference>
<dbReference type="Gene3D" id="1.10.510.10">
    <property type="entry name" value="Transferase(Phosphotransferase) domain 1"/>
    <property type="match status" value="1"/>
</dbReference>
<keyword evidence="4 5" id="KW-0067">ATP-binding</keyword>
<feature type="binding site" evidence="5">
    <location>
        <position position="35"/>
    </location>
    <ligand>
        <name>ATP</name>
        <dbReference type="ChEBI" id="CHEBI:30616"/>
    </ligand>
</feature>
<evidence type="ECO:0000256" key="4">
    <source>
        <dbReference type="ARBA" id="ARBA00022840"/>
    </source>
</evidence>
<evidence type="ECO:0000256" key="3">
    <source>
        <dbReference type="ARBA" id="ARBA00022777"/>
    </source>
</evidence>
<keyword evidence="9" id="KW-1185">Reference proteome</keyword>
<protein>
    <submittedName>
        <fullName evidence="8">Mitogen-activated protein kinase kinase kinase ANP1</fullName>
    </submittedName>
</protein>
<dbReference type="InterPro" id="IPR000719">
    <property type="entry name" value="Prot_kinase_dom"/>
</dbReference>
<proteinExistence type="inferred from homology"/>
<evidence type="ECO:0000259" key="7">
    <source>
        <dbReference type="PROSITE" id="PS50011"/>
    </source>
</evidence>
<dbReference type="PROSITE" id="PS00108">
    <property type="entry name" value="PROTEIN_KINASE_ST"/>
    <property type="match status" value="1"/>
</dbReference>
<dbReference type="InterPro" id="IPR011009">
    <property type="entry name" value="Kinase-like_dom_sf"/>
</dbReference>
<evidence type="ECO:0000313" key="8">
    <source>
        <dbReference type="EMBL" id="KAK8917006.1"/>
    </source>
</evidence>
<dbReference type="InterPro" id="IPR052751">
    <property type="entry name" value="Plant_MAPKKK"/>
</dbReference>
<dbReference type="PROSITE" id="PS50011">
    <property type="entry name" value="PROTEIN_KINASE_DOM"/>
    <property type="match status" value="1"/>
</dbReference>
<dbReference type="EMBL" id="JBBWWQ010000020">
    <property type="protein sequence ID" value="KAK8917006.1"/>
    <property type="molecule type" value="Genomic_DNA"/>
</dbReference>
<keyword evidence="6" id="KW-0723">Serine/threonine-protein kinase</keyword>
<dbReference type="InterPro" id="IPR017441">
    <property type="entry name" value="Protein_kinase_ATP_BS"/>
</dbReference>
<sequence>MPGKGWLRGRDIGRGSTATVFLANSIASGDVFAIKSAEFSHSALLQREQSILSALVSPAIISCLGFDVAPRDGGALFYNLFLEFAPGGSLADHIKRRGRFLDEVEIGSKTRDILEGLSYLHGRGIVHCDVKPANVLIGSGGRAKIGDLGCARWIASGEPEVRGTPIYMAPEAVRGEEQGMSADIWSLGCAVIEMVTGQPPWPEICDVLASIRRIGFSGDVPEIPAWLTADARDFLGKCLRRNPEERWTAEELLQHPFVSDSMCAELRWVSPKSTLDLRLWESMEEEEDEAAEKGEGFPAGGIRELAAVSGNPNWTWDHEEWLVVRNGADGESAVEAESPGAGEGMVAGRWNADDAAASSSGGDDDDEDAVVWKVGSVSSSEMGEFGCKIKMLRLRSLGGGGGGGRSVTPLSLGDGKCHLRHYKLYQ</sequence>
<dbReference type="GO" id="GO:0007165">
    <property type="term" value="P:signal transduction"/>
    <property type="evidence" value="ECO:0007669"/>
    <property type="project" value="TreeGrafter"/>
</dbReference>
<keyword evidence="1" id="KW-0808">Transferase</keyword>
<dbReference type="GO" id="GO:0005524">
    <property type="term" value="F:ATP binding"/>
    <property type="evidence" value="ECO:0007669"/>
    <property type="project" value="UniProtKB-UniRule"/>
</dbReference>
<evidence type="ECO:0000313" key="9">
    <source>
        <dbReference type="Proteomes" id="UP001418222"/>
    </source>
</evidence>
<keyword evidence="2 5" id="KW-0547">Nucleotide-binding</keyword>
<accession>A0AAP0AWD7</accession>
<dbReference type="PROSITE" id="PS00107">
    <property type="entry name" value="PROTEIN_KINASE_ATP"/>
    <property type="match status" value="1"/>
</dbReference>
<gene>
    <name evidence="8" type="primary">ANP1</name>
    <name evidence="8" type="ORF">KSP39_PZI023003</name>
</gene>
<feature type="domain" description="Protein kinase" evidence="7">
    <location>
        <begin position="6"/>
        <end position="258"/>
    </location>
</feature>
<name>A0AAP0AWD7_9ASPA</name>
<organism evidence="8 9">
    <name type="scientific">Platanthera zijinensis</name>
    <dbReference type="NCBI Taxonomy" id="2320716"/>
    <lineage>
        <taxon>Eukaryota</taxon>
        <taxon>Viridiplantae</taxon>
        <taxon>Streptophyta</taxon>
        <taxon>Embryophyta</taxon>
        <taxon>Tracheophyta</taxon>
        <taxon>Spermatophyta</taxon>
        <taxon>Magnoliopsida</taxon>
        <taxon>Liliopsida</taxon>
        <taxon>Asparagales</taxon>
        <taxon>Orchidaceae</taxon>
        <taxon>Orchidoideae</taxon>
        <taxon>Orchideae</taxon>
        <taxon>Orchidinae</taxon>
        <taxon>Platanthera</taxon>
    </lineage>
</organism>
<dbReference type="PANTHER" id="PTHR48011:SF4">
    <property type="entry name" value="MITOGEN-ACTIVATED PROTEIN KINASE KINASE KINASE 19"/>
    <property type="match status" value="1"/>
</dbReference>
<dbReference type="Pfam" id="PF00069">
    <property type="entry name" value="Pkinase"/>
    <property type="match status" value="1"/>
</dbReference>
<comment type="similarity">
    <text evidence="6">Belongs to the protein kinase superfamily.</text>
</comment>
<evidence type="ECO:0000256" key="6">
    <source>
        <dbReference type="RuleBase" id="RU000304"/>
    </source>
</evidence>
<evidence type="ECO:0000256" key="5">
    <source>
        <dbReference type="PROSITE-ProRule" id="PRU10141"/>
    </source>
</evidence>
<dbReference type="CDD" id="cd06606">
    <property type="entry name" value="STKc_MAPKKK"/>
    <property type="match status" value="1"/>
</dbReference>
<dbReference type="InterPro" id="IPR008271">
    <property type="entry name" value="Ser/Thr_kinase_AS"/>
</dbReference>
<evidence type="ECO:0000256" key="2">
    <source>
        <dbReference type="ARBA" id="ARBA00022741"/>
    </source>
</evidence>
<evidence type="ECO:0000256" key="1">
    <source>
        <dbReference type="ARBA" id="ARBA00022679"/>
    </source>
</evidence>
<comment type="caution">
    <text evidence="8">The sequence shown here is derived from an EMBL/GenBank/DDBJ whole genome shotgun (WGS) entry which is preliminary data.</text>
</comment>
<dbReference type="SUPFAM" id="SSF56112">
    <property type="entry name" value="Protein kinase-like (PK-like)"/>
    <property type="match status" value="1"/>
</dbReference>
<dbReference type="Proteomes" id="UP001418222">
    <property type="component" value="Unassembled WGS sequence"/>
</dbReference>
<dbReference type="PANTHER" id="PTHR48011">
    <property type="entry name" value="CCR4-NOT TRANSCRIPTIONAL COMPLEX SUBUNIT CAF120-RELATED"/>
    <property type="match status" value="1"/>
</dbReference>
<dbReference type="GO" id="GO:0004674">
    <property type="term" value="F:protein serine/threonine kinase activity"/>
    <property type="evidence" value="ECO:0007669"/>
    <property type="project" value="UniProtKB-KW"/>
</dbReference>
<reference evidence="8 9" key="1">
    <citation type="journal article" date="2022" name="Nat. Plants">
        <title>Genomes of leafy and leafless Platanthera orchids illuminate the evolution of mycoheterotrophy.</title>
        <authorList>
            <person name="Li M.H."/>
            <person name="Liu K.W."/>
            <person name="Li Z."/>
            <person name="Lu H.C."/>
            <person name="Ye Q.L."/>
            <person name="Zhang D."/>
            <person name="Wang J.Y."/>
            <person name="Li Y.F."/>
            <person name="Zhong Z.M."/>
            <person name="Liu X."/>
            <person name="Yu X."/>
            <person name="Liu D.K."/>
            <person name="Tu X.D."/>
            <person name="Liu B."/>
            <person name="Hao Y."/>
            <person name="Liao X.Y."/>
            <person name="Jiang Y.T."/>
            <person name="Sun W.H."/>
            <person name="Chen J."/>
            <person name="Chen Y.Q."/>
            <person name="Ai Y."/>
            <person name="Zhai J.W."/>
            <person name="Wu S.S."/>
            <person name="Zhou Z."/>
            <person name="Hsiao Y.Y."/>
            <person name="Wu W.L."/>
            <person name="Chen Y.Y."/>
            <person name="Lin Y.F."/>
            <person name="Hsu J.L."/>
            <person name="Li C.Y."/>
            <person name="Wang Z.W."/>
            <person name="Zhao X."/>
            <person name="Zhong W.Y."/>
            <person name="Ma X.K."/>
            <person name="Ma L."/>
            <person name="Huang J."/>
            <person name="Chen G.Z."/>
            <person name="Huang M.Z."/>
            <person name="Huang L."/>
            <person name="Peng D.H."/>
            <person name="Luo Y.B."/>
            <person name="Zou S.Q."/>
            <person name="Chen S.P."/>
            <person name="Lan S."/>
            <person name="Tsai W.C."/>
            <person name="Van de Peer Y."/>
            <person name="Liu Z.J."/>
        </authorList>
    </citation>
    <scope>NUCLEOTIDE SEQUENCE [LARGE SCALE GENOMIC DNA]</scope>
    <source>
        <strain evidence="8">Lor287</strain>
    </source>
</reference>
<keyword evidence="3 8" id="KW-0418">Kinase</keyword>